<keyword evidence="5" id="KW-1185">Reference proteome</keyword>
<evidence type="ECO:0000313" key="4">
    <source>
        <dbReference type="EMBL" id="ADD45797.1"/>
    </source>
</evidence>
<keyword evidence="2 4" id="KW-0808">Transferase</keyword>
<dbReference type="InterPro" id="IPR027417">
    <property type="entry name" value="P-loop_NTPase"/>
</dbReference>
<dbReference type="PANTHER" id="PTHR11783">
    <property type="entry name" value="SULFOTRANSFERASE SULT"/>
    <property type="match status" value="1"/>
</dbReference>
<dbReference type="Proteomes" id="UP000000844">
    <property type="component" value="Chromosome"/>
</dbReference>
<reference evidence="4 5" key="1">
    <citation type="journal article" date="2009" name="Stand. Genomic Sci.">
        <title>Complete genome sequence of Stackebrandtia nassauensis type strain (LLR-40K-21).</title>
        <authorList>
            <person name="Munk C."/>
            <person name="Lapidus A."/>
            <person name="Copeland A."/>
            <person name="Jando M."/>
            <person name="Mayilraj S."/>
            <person name="Glavina Del Rio T."/>
            <person name="Nolan M."/>
            <person name="Chen F."/>
            <person name="Lucas S."/>
            <person name="Tice H."/>
            <person name="Cheng J.F."/>
            <person name="Han C."/>
            <person name="Detter J.C."/>
            <person name="Bruce D."/>
            <person name="Goodwin L."/>
            <person name="Chain P."/>
            <person name="Pitluck S."/>
            <person name="Goker M."/>
            <person name="Ovchinikova G."/>
            <person name="Pati A."/>
            <person name="Ivanova N."/>
            <person name="Mavromatis K."/>
            <person name="Chen A."/>
            <person name="Palaniappan K."/>
            <person name="Land M."/>
            <person name="Hauser L."/>
            <person name="Chang Y.J."/>
            <person name="Jeffries C.D."/>
            <person name="Bristow J."/>
            <person name="Eisen J.A."/>
            <person name="Markowitz V."/>
            <person name="Hugenholtz P."/>
            <person name="Kyrpides N.C."/>
            <person name="Klenk H.P."/>
        </authorList>
    </citation>
    <scope>NUCLEOTIDE SEQUENCE [LARGE SCALE GENOMIC DNA]</scope>
    <source>
        <strain evidence="5">DSM 44728 / CIP 108903 / NRRL B-16338 / NBRC 102104 / LLR-40K-21</strain>
    </source>
</reference>
<dbReference type="Gene3D" id="3.40.50.300">
    <property type="entry name" value="P-loop containing nucleotide triphosphate hydrolases"/>
    <property type="match status" value="1"/>
</dbReference>
<name>D3Q2P6_STANL</name>
<accession>D3Q2P6</accession>
<dbReference type="OrthoDB" id="3399180at2"/>
<evidence type="ECO:0000259" key="3">
    <source>
        <dbReference type="Pfam" id="PF00685"/>
    </source>
</evidence>
<organism evidence="4 5">
    <name type="scientific">Stackebrandtia nassauensis (strain DSM 44728 / CIP 108903 / NRRL B-16338 / NBRC 102104 / LLR-40K-21)</name>
    <dbReference type="NCBI Taxonomy" id="446470"/>
    <lineage>
        <taxon>Bacteria</taxon>
        <taxon>Bacillati</taxon>
        <taxon>Actinomycetota</taxon>
        <taxon>Actinomycetes</taxon>
        <taxon>Glycomycetales</taxon>
        <taxon>Glycomycetaceae</taxon>
        <taxon>Stackebrandtia</taxon>
    </lineage>
</organism>
<dbReference type="EMBL" id="CP001778">
    <property type="protein sequence ID" value="ADD45797.1"/>
    <property type="molecule type" value="Genomic_DNA"/>
</dbReference>
<gene>
    <name evidence="4" type="ordered locus">Snas_6174</name>
</gene>
<dbReference type="SUPFAM" id="SSF52540">
    <property type="entry name" value="P-loop containing nucleoside triphosphate hydrolases"/>
    <property type="match status" value="1"/>
</dbReference>
<feature type="domain" description="Sulfotransferase" evidence="3">
    <location>
        <begin position="25"/>
        <end position="279"/>
    </location>
</feature>
<dbReference type="AlphaFoldDB" id="D3Q2P6"/>
<evidence type="ECO:0000256" key="2">
    <source>
        <dbReference type="ARBA" id="ARBA00022679"/>
    </source>
</evidence>
<dbReference type="STRING" id="446470.Snas_6174"/>
<protein>
    <submittedName>
        <fullName evidence="4">Sulfotransferase</fullName>
    </submittedName>
</protein>
<dbReference type="GO" id="GO:0008146">
    <property type="term" value="F:sulfotransferase activity"/>
    <property type="evidence" value="ECO:0007669"/>
    <property type="project" value="InterPro"/>
</dbReference>
<dbReference type="Pfam" id="PF00685">
    <property type="entry name" value="Sulfotransfer_1"/>
    <property type="match status" value="1"/>
</dbReference>
<dbReference type="HOGENOM" id="CLU_027239_3_0_11"/>
<evidence type="ECO:0000256" key="1">
    <source>
        <dbReference type="ARBA" id="ARBA00005771"/>
    </source>
</evidence>
<proteinExistence type="inferred from homology"/>
<comment type="similarity">
    <text evidence="1">Belongs to the sulfotransferase 1 family.</text>
</comment>
<dbReference type="KEGG" id="sna:Snas_6174"/>
<dbReference type="eggNOG" id="ENOG502ZA0J">
    <property type="taxonomic scope" value="Bacteria"/>
</dbReference>
<sequence>MSPTFHRYTAYDEDSARWTGFRFRDGDIVISTRSKSGTTWTQMICALLIFGTPEPPRPLPELSPWLDHLVEPREAVIAALEAQTHRRFIKTHTPLDGVPVDPRAHYLVVFRHPLDMAVSLYHHGNNLDRDRVRELIGLPEPAEPEPPRPPLRDWLLEWIDRDVDPREATDSLPGAMHHLRDAWERRDQPNITLLHYADLKSDLDGQMRGLAERLGFEVDERTWPRLVEAATFEQMKSNNKKLAPDRSGVFKDAAAFFRQGRSGTGREVLTDAELARYHDRVADLAPSEALEWLHRP</sequence>
<dbReference type="InterPro" id="IPR000863">
    <property type="entry name" value="Sulfotransferase_dom"/>
</dbReference>
<dbReference type="RefSeq" id="WP_013021368.1">
    <property type="nucleotide sequence ID" value="NC_013947.1"/>
</dbReference>
<evidence type="ECO:0000313" key="5">
    <source>
        <dbReference type="Proteomes" id="UP000000844"/>
    </source>
</evidence>